<dbReference type="PANTHER" id="PTHR47951:SF7">
    <property type="entry name" value="FLAVONOID 3',5'-HYDROXYLASE-LIKE ISOFORM X1"/>
    <property type="match status" value="1"/>
</dbReference>
<keyword evidence="3" id="KW-1133">Transmembrane helix</keyword>
<dbReference type="GO" id="GO:0005506">
    <property type="term" value="F:iron ion binding"/>
    <property type="evidence" value="ECO:0007669"/>
    <property type="project" value="InterPro"/>
</dbReference>
<dbReference type="InterPro" id="IPR002401">
    <property type="entry name" value="Cyt_P450_E_grp-I"/>
</dbReference>
<evidence type="ECO:0000313" key="4">
    <source>
        <dbReference type="EMBL" id="KAG8382237.1"/>
    </source>
</evidence>
<keyword evidence="3" id="KW-0472">Membrane</keyword>
<dbReference type="Gene3D" id="1.10.630.10">
    <property type="entry name" value="Cytochrome P450"/>
    <property type="match status" value="1"/>
</dbReference>
<keyword evidence="3" id="KW-0812">Transmembrane</keyword>
<reference evidence="4" key="1">
    <citation type="submission" date="2019-10" db="EMBL/GenBank/DDBJ databases">
        <authorList>
            <person name="Zhang R."/>
            <person name="Pan Y."/>
            <person name="Wang J."/>
            <person name="Ma R."/>
            <person name="Yu S."/>
        </authorList>
    </citation>
    <scope>NUCLEOTIDE SEQUENCE</scope>
    <source>
        <strain evidence="4">LA-IB0</strain>
        <tissue evidence="4">Leaf</tissue>
    </source>
</reference>
<dbReference type="InterPro" id="IPR001128">
    <property type="entry name" value="Cyt_P450"/>
</dbReference>
<sequence>MDQLYVLSLSTLSFLILIISILWYTKAARTPPLPPGPRGLPILEYLPFLGNDLLKQFTELSHKYGPIYKLQLGNKLCVVISSLSLVKEVVRDKDAIFAYRDVPAAAFLLSVMVEMISRGRNPIQIGVYCARHS</sequence>
<evidence type="ECO:0000256" key="2">
    <source>
        <dbReference type="ARBA" id="ARBA00023002"/>
    </source>
</evidence>
<accession>A0AAV6XPY8</accession>
<dbReference type="GO" id="GO:0016705">
    <property type="term" value="F:oxidoreductase activity, acting on paired donors, with incorporation or reduction of molecular oxygen"/>
    <property type="evidence" value="ECO:0007669"/>
    <property type="project" value="InterPro"/>
</dbReference>
<comment type="subcellular location">
    <subcellularLocation>
        <location evidence="1">Membrane</location>
        <topology evidence="1">Single-pass membrane protein</topology>
    </subcellularLocation>
</comment>
<dbReference type="PRINTS" id="PR00463">
    <property type="entry name" value="EP450I"/>
</dbReference>
<dbReference type="InterPro" id="IPR036396">
    <property type="entry name" value="Cyt_P450_sf"/>
</dbReference>
<proteinExistence type="predicted"/>
<name>A0AAV6XPY8_9LAMI</name>
<dbReference type="SUPFAM" id="SSF48264">
    <property type="entry name" value="Cytochrome P450"/>
    <property type="match status" value="1"/>
</dbReference>
<dbReference type="EMBL" id="WHWC01000005">
    <property type="protein sequence ID" value="KAG8382237.1"/>
    <property type="molecule type" value="Genomic_DNA"/>
</dbReference>
<dbReference type="GO" id="GO:0016020">
    <property type="term" value="C:membrane"/>
    <property type="evidence" value="ECO:0007669"/>
    <property type="project" value="UniProtKB-SubCell"/>
</dbReference>
<keyword evidence="2" id="KW-0560">Oxidoreductase</keyword>
<dbReference type="GO" id="GO:0020037">
    <property type="term" value="F:heme binding"/>
    <property type="evidence" value="ECO:0007669"/>
    <property type="project" value="InterPro"/>
</dbReference>
<gene>
    <name evidence="4" type="ORF">BUALT_Bualt05G0056000</name>
</gene>
<dbReference type="PANTHER" id="PTHR47951">
    <property type="entry name" value="OS08G0547900 PROTEIN"/>
    <property type="match status" value="1"/>
</dbReference>
<protein>
    <recommendedName>
        <fullName evidence="6">Cytochrome P450</fullName>
    </recommendedName>
</protein>
<evidence type="ECO:0000256" key="1">
    <source>
        <dbReference type="ARBA" id="ARBA00004167"/>
    </source>
</evidence>
<evidence type="ECO:0008006" key="6">
    <source>
        <dbReference type="Google" id="ProtNLM"/>
    </source>
</evidence>
<dbReference type="Proteomes" id="UP000826271">
    <property type="component" value="Unassembled WGS sequence"/>
</dbReference>
<evidence type="ECO:0000256" key="3">
    <source>
        <dbReference type="SAM" id="Phobius"/>
    </source>
</evidence>
<dbReference type="GO" id="GO:0004497">
    <property type="term" value="F:monooxygenase activity"/>
    <property type="evidence" value="ECO:0007669"/>
    <property type="project" value="InterPro"/>
</dbReference>
<dbReference type="Pfam" id="PF00067">
    <property type="entry name" value="p450"/>
    <property type="match status" value="1"/>
</dbReference>
<feature type="transmembrane region" description="Helical" evidence="3">
    <location>
        <begin position="6"/>
        <end position="24"/>
    </location>
</feature>
<keyword evidence="5" id="KW-1185">Reference proteome</keyword>
<evidence type="ECO:0000313" key="5">
    <source>
        <dbReference type="Proteomes" id="UP000826271"/>
    </source>
</evidence>
<organism evidence="4 5">
    <name type="scientific">Buddleja alternifolia</name>
    <dbReference type="NCBI Taxonomy" id="168488"/>
    <lineage>
        <taxon>Eukaryota</taxon>
        <taxon>Viridiplantae</taxon>
        <taxon>Streptophyta</taxon>
        <taxon>Embryophyta</taxon>
        <taxon>Tracheophyta</taxon>
        <taxon>Spermatophyta</taxon>
        <taxon>Magnoliopsida</taxon>
        <taxon>eudicotyledons</taxon>
        <taxon>Gunneridae</taxon>
        <taxon>Pentapetalae</taxon>
        <taxon>asterids</taxon>
        <taxon>lamiids</taxon>
        <taxon>Lamiales</taxon>
        <taxon>Scrophulariaceae</taxon>
        <taxon>Buddlejeae</taxon>
        <taxon>Buddleja</taxon>
    </lineage>
</organism>
<dbReference type="AlphaFoldDB" id="A0AAV6XPY8"/>
<comment type="caution">
    <text evidence="4">The sequence shown here is derived from an EMBL/GenBank/DDBJ whole genome shotgun (WGS) entry which is preliminary data.</text>
</comment>